<evidence type="ECO:0000313" key="2">
    <source>
        <dbReference type="Proteomes" id="UP001381693"/>
    </source>
</evidence>
<dbReference type="Proteomes" id="UP001381693">
    <property type="component" value="Unassembled WGS sequence"/>
</dbReference>
<evidence type="ECO:0000313" key="1">
    <source>
        <dbReference type="EMBL" id="KAK7077083.1"/>
    </source>
</evidence>
<dbReference type="AlphaFoldDB" id="A0AAN8XAV3"/>
<proteinExistence type="predicted"/>
<feature type="non-terminal residue" evidence="1">
    <location>
        <position position="57"/>
    </location>
</feature>
<protein>
    <submittedName>
        <fullName evidence="1">Uncharacterized protein</fullName>
    </submittedName>
</protein>
<accession>A0AAN8XAV3</accession>
<organism evidence="1 2">
    <name type="scientific">Halocaridina rubra</name>
    <name type="common">Hawaiian red shrimp</name>
    <dbReference type="NCBI Taxonomy" id="373956"/>
    <lineage>
        <taxon>Eukaryota</taxon>
        <taxon>Metazoa</taxon>
        <taxon>Ecdysozoa</taxon>
        <taxon>Arthropoda</taxon>
        <taxon>Crustacea</taxon>
        <taxon>Multicrustacea</taxon>
        <taxon>Malacostraca</taxon>
        <taxon>Eumalacostraca</taxon>
        <taxon>Eucarida</taxon>
        <taxon>Decapoda</taxon>
        <taxon>Pleocyemata</taxon>
        <taxon>Caridea</taxon>
        <taxon>Atyoidea</taxon>
        <taxon>Atyidae</taxon>
        <taxon>Halocaridina</taxon>
    </lineage>
</organism>
<keyword evidence="2" id="KW-1185">Reference proteome</keyword>
<name>A0AAN8XAV3_HALRR</name>
<reference evidence="1 2" key="1">
    <citation type="submission" date="2023-11" db="EMBL/GenBank/DDBJ databases">
        <title>Halocaridina rubra genome assembly.</title>
        <authorList>
            <person name="Smith C."/>
        </authorList>
    </citation>
    <scope>NUCLEOTIDE SEQUENCE [LARGE SCALE GENOMIC DNA]</scope>
    <source>
        <strain evidence="1">EP-1</strain>
        <tissue evidence="1">Whole</tissue>
    </source>
</reference>
<gene>
    <name evidence="1" type="ORF">SK128_000069</name>
</gene>
<dbReference type="EMBL" id="JAXCGZ010009474">
    <property type="protein sequence ID" value="KAK7077083.1"/>
    <property type="molecule type" value="Genomic_DNA"/>
</dbReference>
<sequence>MTDHHPVIPILNPYLRRLKEKVSLYIYMGMWCTREQLCIPDILSRAPVSWPTPEDET</sequence>
<comment type="caution">
    <text evidence="1">The sequence shown here is derived from an EMBL/GenBank/DDBJ whole genome shotgun (WGS) entry which is preliminary data.</text>
</comment>